<dbReference type="InterPro" id="IPR035994">
    <property type="entry name" value="Nucleoside_phosphorylase_sf"/>
</dbReference>
<dbReference type="PANTHER" id="PTHR43691:SF11">
    <property type="entry name" value="FI09636P-RELATED"/>
    <property type="match status" value="1"/>
</dbReference>
<reference evidence="5" key="1">
    <citation type="journal article" date="2020" name="mSystems">
        <title>Genome- and Community-Level Interaction Insights into Carbon Utilization and Element Cycling Functions of Hydrothermarchaeota in Hydrothermal Sediment.</title>
        <authorList>
            <person name="Zhou Z."/>
            <person name="Liu Y."/>
            <person name="Xu W."/>
            <person name="Pan J."/>
            <person name="Luo Z.H."/>
            <person name="Li M."/>
        </authorList>
    </citation>
    <scope>NUCLEOTIDE SEQUENCE [LARGE SCALE GENOMIC DNA]</scope>
    <source>
        <strain evidence="5">HyVt-533</strain>
    </source>
</reference>
<dbReference type="InterPro" id="IPR000845">
    <property type="entry name" value="Nucleoside_phosphorylase_d"/>
</dbReference>
<feature type="domain" description="Nucleoside phosphorylase" evidence="4">
    <location>
        <begin position="38"/>
        <end position="195"/>
    </location>
</feature>
<evidence type="ECO:0000256" key="1">
    <source>
        <dbReference type="ARBA" id="ARBA00011888"/>
    </source>
</evidence>
<evidence type="ECO:0000259" key="4">
    <source>
        <dbReference type="Pfam" id="PF01048"/>
    </source>
</evidence>
<dbReference type="SUPFAM" id="SSF53167">
    <property type="entry name" value="Purine and uridine phosphorylases"/>
    <property type="match status" value="1"/>
</dbReference>
<comment type="caution">
    <text evidence="5">The sequence shown here is derived from an EMBL/GenBank/DDBJ whole genome shotgun (WGS) entry which is preliminary data.</text>
</comment>
<dbReference type="PANTHER" id="PTHR43691">
    <property type="entry name" value="URIDINE PHOSPHORYLASE"/>
    <property type="match status" value="1"/>
</dbReference>
<sequence>MSSKSIKPKPPFSLPERVLLVYTRPDVLLLKRAFKLKKKGSFLLTEVFQREEAVLCGPVLGAPQVAIVLEYLKACGVKEILALGWAGAFGPELPLGSLFLPERALSAEGTSAHYGFFPEPAPSLFWWLYHQLIFLGLDFEVGTIVSTDALFRETEEFRKRFFAASAVDMETSALFSVGRALGLAVASLHIISDQLWPAYVRAPSALIRKATSALFPLFRNFWQTGAFELAKEGLTG</sequence>
<name>A0A7V5U2M9_9BACT</name>
<dbReference type="Proteomes" id="UP000886101">
    <property type="component" value="Unassembled WGS sequence"/>
</dbReference>
<evidence type="ECO:0000313" key="5">
    <source>
        <dbReference type="EMBL" id="HHI97320.1"/>
    </source>
</evidence>
<dbReference type="GO" id="GO:0005829">
    <property type="term" value="C:cytosol"/>
    <property type="evidence" value="ECO:0007669"/>
    <property type="project" value="TreeGrafter"/>
</dbReference>
<dbReference type="GO" id="GO:0004850">
    <property type="term" value="F:uridine phosphorylase activity"/>
    <property type="evidence" value="ECO:0007669"/>
    <property type="project" value="UniProtKB-EC"/>
</dbReference>
<comment type="catalytic activity">
    <reaction evidence="3">
        <text>uridine + phosphate = alpha-D-ribose 1-phosphate + uracil</text>
        <dbReference type="Rhea" id="RHEA:24388"/>
        <dbReference type="ChEBI" id="CHEBI:16704"/>
        <dbReference type="ChEBI" id="CHEBI:17568"/>
        <dbReference type="ChEBI" id="CHEBI:43474"/>
        <dbReference type="ChEBI" id="CHEBI:57720"/>
        <dbReference type="EC" id="2.4.2.3"/>
    </reaction>
</comment>
<gene>
    <name evidence="5" type="ORF">ENJ96_05650</name>
</gene>
<organism evidence="5">
    <name type="scientific">Thermodesulfatator atlanticus</name>
    <dbReference type="NCBI Taxonomy" id="501497"/>
    <lineage>
        <taxon>Bacteria</taxon>
        <taxon>Pseudomonadati</taxon>
        <taxon>Thermodesulfobacteriota</taxon>
        <taxon>Thermodesulfobacteria</taxon>
        <taxon>Thermodesulfobacteriales</taxon>
        <taxon>Thermodesulfatatoraceae</taxon>
        <taxon>Thermodesulfatator</taxon>
    </lineage>
</organism>
<protein>
    <recommendedName>
        <fullName evidence="2">Uridine phosphorylase</fullName>
        <ecNumber evidence="1">2.4.2.3</ecNumber>
    </recommendedName>
</protein>
<proteinExistence type="predicted"/>
<dbReference type="GO" id="GO:0009116">
    <property type="term" value="P:nucleoside metabolic process"/>
    <property type="evidence" value="ECO:0007669"/>
    <property type="project" value="InterPro"/>
</dbReference>
<dbReference type="Pfam" id="PF01048">
    <property type="entry name" value="PNP_UDP_1"/>
    <property type="match status" value="1"/>
</dbReference>
<evidence type="ECO:0000256" key="2">
    <source>
        <dbReference type="ARBA" id="ARBA00021980"/>
    </source>
</evidence>
<dbReference type="AlphaFoldDB" id="A0A7V5U2M9"/>
<evidence type="ECO:0000256" key="3">
    <source>
        <dbReference type="ARBA" id="ARBA00048447"/>
    </source>
</evidence>
<dbReference type="EC" id="2.4.2.3" evidence="1"/>
<accession>A0A7V5U2M9</accession>
<dbReference type="Gene3D" id="3.40.50.1580">
    <property type="entry name" value="Nucleoside phosphorylase domain"/>
    <property type="match status" value="1"/>
</dbReference>
<dbReference type="EMBL" id="DROK01000160">
    <property type="protein sequence ID" value="HHI97320.1"/>
    <property type="molecule type" value="Genomic_DNA"/>
</dbReference>